<proteinExistence type="predicted"/>
<organism evidence="1 2">
    <name type="scientific">Araneus ventricosus</name>
    <name type="common">Orbweaver spider</name>
    <name type="synonym">Epeira ventricosa</name>
    <dbReference type="NCBI Taxonomy" id="182803"/>
    <lineage>
        <taxon>Eukaryota</taxon>
        <taxon>Metazoa</taxon>
        <taxon>Ecdysozoa</taxon>
        <taxon>Arthropoda</taxon>
        <taxon>Chelicerata</taxon>
        <taxon>Arachnida</taxon>
        <taxon>Araneae</taxon>
        <taxon>Araneomorphae</taxon>
        <taxon>Entelegynae</taxon>
        <taxon>Araneoidea</taxon>
        <taxon>Araneidae</taxon>
        <taxon>Araneus</taxon>
    </lineage>
</organism>
<dbReference type="Proteomes" id="UP000499080">
    <property type="component" value="Unassembled WGS sequence"/>
</dbReference>
<name>A0A4Y2LN86_ARAVE</name>
<comment type="caution">
    <text evidence="1">The sequence shown here is derived from an EMBL/GenBank/DDBJ whole genome shotgun (WGS) entry which is preliminary data.</text>
</comment>
<accession>A0A4Y2LN86</accession>
<keyword evidence="2" id="KW-1185">Reference proteome</keyword>
<dbReference type="EMBL" id="BGPR01006113">
    <property type="protein sequence ID" value="GBN16168.1"/>
    <property type="molecule type" value="Genomic_DNA"/>
</dbReference>
<sequence>MYTLPKLASLCTKISNTNESQREERMMQTSDQNFPRGGIWRRIRRHSWSATLEEATVGKIIPLKTGLQPLDQLALLKTPLAAPSLSIDVYYSKLNSSYPKHSSLT</sequence>
<dbReference type="AlphaFoldDB" id="A0A4Y2LN86"/>
<evidence type="ECO:0000313" key="1">
    <source>
        <dbReference type="EMBL" id="GBN16168.1"/>
    </source>
</evidence>
<reference evidence="1 2" key="1">
    <citation type="journal article" date="2019" name="Sci. Rep.">
        <title>Orb-weaving spider Araneus ventricosus genome elucidates the spidroin gene catalogue.</title>
        <authorList>
            <person name="Kono N."/>
            <person name="Nakamura H."/>
            <person name="Ohtoshi R."/>
            <person name="Moran D.A.P."/>
            <person name="Shinohara A."/>
            <person name="Yoshida Y."/>
            <person name="Fujiwara M."/>
            <person name="Mori M."/>
            <person name="Tomita M."/>
            <person name="Arakawa K."/>
        </authorList>
    </citation>
    <scope>NUCLEOTIDE SEQUENCE [LARGE SCALE GENOMIC DNA]</scope>
</reference>
<evidence type="ECO:0000313" key="2">
    <source>
        <dbReference type="Proteomes" id="UP000499080"/>
    </source>
</evidence>
<protein>
    <submittedName>
        <fullName evidence="1">Uncharacterized protein</fullName>
    </submittedName>
</protein>
<gene>
    <name evidence="1" type="ORF">AVEN_51409_1</name>
</gene>